<dbReference type="AlphaFoldDB" id="A0A1G2HX18"/>
<organism evidence="1 2">
    <name type="scientific">Candidatus Staskawiczbacteria bacterium RIFCSPHIGHO2_02_FULL_33_16</name>
    <dbReference type="NCBI Taxonomy" id="1802204"/>
    <lineage>
        <taxon>Bacteria</taxon>
        <taxon>Candidatus Staskawicziibacteriota</taxon>
    </lineage>
</organism>
<evidence type="ECO:0000313" key="1">
    <source>
        <dbReference type="EMBL" id="OGZ67062.1"/>
    </source>
</evidence>
<comment type="caution">
    <text evidence="1">The sequence shown here is derived from an EMBL/GenBank/DDBJ whole genome shotgun (WGS) entry which is preliminary data.</text>
</comment>
<proteinExistence type="predicted"/>
<sequence>MNLLKDQKRENPVNEALAVKDTSNDKVPNTGSDIQLLDNPNTRFLEDSVALITRLSHRFYSINVIIDDDNKLRKYAYDYRRLSFIKNIFETNINNPQAALFRLSQHIQFMEKYNKELAQLVAQYSPARAEQNKQFIDLLSSQNNNLKLYANVDILLENTEKIEDEELKTKIKNRLMLIKKYSEEISTLNYDMDDVMHWSFYVHGDIIFFRERTEAYFKGGTTGDGKQFMGLDKFNDEKLKKEVFEGREVKILLILSQYLHNIEGQRNYISKLVDYIKQDIQGDVWVRADATRMFYYNIGKYADEFRNTYQNRFFADALVKNKEKIGEQPFAWIRLLEKMSKALEDSAPKKNMAIENAKNYIYNIFRRKEEVLRALVEKLEFQIRQLLGGVDTSVIKRIREEMKDMEKAVNKLWKKRREKLGEMGVSIQDKNNDVLPKIERLEQMFSIVPEADRIAKNYKPLVEFGKHSDTILQGIKMPSMKHFAHISVLAFDFARMGDITKDVNETFKVIKQKDENSKKQDLAETKKSVQELIDMYLMFIDWVRSVQLYIDMKTLSENVHKFRGAYYG</sequence>
<dbReference type="EMBL" id="MHOQ01000013">
    <property type="protein sequence ID" value="OGZ67062.1"/>
    <property type="molecule type" value="Genomic_DNA"/>
</dbReference>
<reference evidence="1 2" key="1">
    <citation type="journal article" date="2016" name="Nat. Commun.">
        <title>Thousands of microbial genomes shed light on interconnected biogeochemical processes in an aquifer system.</title>
        <authorList>
            <person name="Anantharaman K."/>
            <person name="Brown C.T."/>
            <person name="Hug L.A."/>
            <person name="Sharon I."/>
            <person name="Castelle C.J."/>
            <person name="Probst A.J."/>
            <person name="Thomas B.C."/>
            <person name="Singh A."/>
            <person name="Wilkins M.J."/>
            <person name="Karaoz U."/>
            <person name="Brodie E.L."/>
            <person name="Williams K.H."/>
            <person name="Hubbard S.S."/>
            <person name="Banfield J.F."/>
        </authorList>
    </citation>
    <scope>NUCLEOTIDE SEQUENCE [LARGE SCALE GENOMIC DNA]</scope>
</reference>
<accession>A0A1G2HX18</accession>
<evidence type="ECO:0000313" key="2">
    <source>
        <dbReference type="Proteomes" id="UP000179183"/>
    </source>
</evidence>
<gene>
    <name evidence="1" type="ORF">A3D34_01480</name>
</gene>
<protein>
    <submittedName>
        <fullName evidence="1">Uncharacterized protein</fullName>
    </submittedName>
</protein>
<dbReference type="Proteomes" id="UP000179183">
    <property type="component" value="Unassembled WGS sequence"/>
</dbReference>
<name>A0A1G2HX18_9BACT</name>